<dbReference type="Gene3D" id="3.30.360.10">
    <property type="entry name" value="Dihydrodipicolinate Reductase, domain 2"/>
    <property type="match status" value="1"/>
</dbReference>
<dbReference type="PANTHER" id="PTHR43818:SF11">
    <property type="entry name" value="BCDNA.GH03377"/>
    <property type="match status" value="1"/>
</dbReference>
<dbReference type="Proteomes" id="UP000295636">
    <property type="component" value="Unassembled WGS sequence"/>
</dbReference>
<evidence type="ECO:0000256" key="1">
    <source>
        <dbReference type="ARBA" id="ARBA00023002"/>
    </source>
</evidence>
<accession>A0A4R5KLJ0</accession>
<keyword evidence="5" id="KW-1185">Reference proteome</keyword>
<name>A0A4R5KLJ0_9BACL</name>
<reference evidence="4 5" key="1">
    <citation type="submission" date="2019-03" db="EMBL/GenBank/DDBJ databases">
        <title>This is whole genome sequence of Paenibacillus sp MS74 strain.</title>
        <authorList>
            <person name="Trinh H.N."/>
        </authorList>
    </citation>
    <scope>NUCLEOTIDE SEQUENCE [LARGE SCALE GENOMIC DNA]</scope>
    <source>
        <strain evidence="4 5">MS74</strain>
    </source>
</reference>
<evidence type="ECO:0000259" key="2">
    <source>
        <dbReference type="Pfam" id="PF01408"/>
    </source>
</evidence>
<dbReference type="InterPro" id="IPR000683">
    <property type="entry name" value="Gfo/Idh/MocA-like_OxRdtase_N"/>
</dbReference>
<dbReference type="EMBL" id="SMRT01000009">
    <property type="protein sequence ID" value="TDF95755.1"/>
    <property type="molecule type" value="Genomic_DNA"/>
</dbReference>
<dbReference type="InterPro" id="IPR055170">
    <property type="entry name" value="GFO_IDH_MocA-like_dom"/>
</dbReference>
<dbReference type="Pfam" id="PF01408">
    <property type="entry name" value="GFO_IDH_MocA"/>
    <property type="match status" value="1"/>
</dbReference>
<dbReference type="GO" id="GO:0016491">
    <property type="term" value="F:oxidoreductase activity"/>
    <property type="evidence" value="ECO:0007669"/>
    <property type="project" value="UniProtKB-KW"/>
</dbReference>
<dbReference type="Pfam" id="PF22725">
    <property type="entry name" value="GFO_IDH_MocA_C3"/>
    <property type="match status" value="1"/>
</dbReference>
<dbReference type="InterPro" id="IPR050463">
    <property type="entry name" value="Gfo/Idh/MocA_oxidrdct_glycsds"/>
</dbReference>
<dbReference type="SUPFAM" id="SSF51735">
    <property type="entry name" value="NAD(P)-binding Rossmann-fold domains"/>
    <property type="match status" value="1"/>
</dbReference>
<protein>
    <submittedName>
        <fullName evidence="4">Gfo/Idh/MocA family oxidoreductase</fullName>
    </submittedName>
</protein>
<feature type="domain" description="Gfo/Idh/MocA-like oxidoreductase N-terminal" evidence="2">
    <location>
        <begin position="18"/>
        <end position="118"/>
    </location>
</feature>
<dbReference type="OrthoDB" id="9815825at2"/>
<feature type="domain" description="GFO/IDH/MocA-like oxidoreductase" evidence="3">
    <location>
        <begin position="131"/>
        <end position="249"/>
    </location>
</feature>
<proteinExistence type="predicted"/>
<comment type="caution">
    <text evidence="4">The sequence shown here is derived from an EMBL/GenBank/DDBJ whole genome shotgun (WGS) entry which is preliminary data.</text>
</comment>
<dbReference type="RefSeq" id="WP_133230831.1">
    <property type="nucleotide sequence ID" value="NZ_SMRT01000009.1"/>
</dbReference>
<organism evidence="4 5">
    <name type="scientific">Paenibacillus piri</name>
    <dbReference type="NCBI Taxonomy" id="2547395"/>
    <lineage>
        <taxon>Bacteria</taxon>
        <taxon>Bacillati</taxon>
        <taxon>Bacillota</taxon>
        <taxon>Bacilli</taxon>
        <taxon>Bacillales</taxon>
        <taxon>Paenibacillaceae</taxon>
        <taxon>Paenibacillus</taxon>
    </lineage>
</organism>
<evidence type="ECO:0000313" key="5">
    <source>
        <dbReference type="Proteomes" id="UP000295636"/>
    </source>
</evidence>
<sequence length="327" mass="36297">MVRVAMLSKWHVHAQGYAEYLQSLENVTITAVWDEAADRGKEWAGQLGADFEADLNTLLKREDVDGVVVDAPTSMHAEVMVAAANAGKHIFTEKAMALTTRECEEISAAVEKAGVKFCISFPARTRPHHLFAKQLIDEGFIGDVTLLRIRNGHDGALKNWLPDYWYDEKTAGGGAMMDLGCHPMYLASWLLGKPKRINSMFNYFTNRKVEDNAQCSIEFANNAVAILETSLVTYRTPAGFEMYGTDGTLIIHGNDVKLSSNKLEAPFGGWITPAKLPEALPPALNQWVDGILHDKPILFGLEDGTKLTELLETAYIAHREKRTVDFK</sequence>
<evidence type="ECO:0000259" key="3">
    <source>
        <dbReference type="Pfam" id="PF22725"/>
    </source>
</evidence>
<keyword evidence="1" id="KW-0560">Oxidoreductase</keyword>
<dbReference type="InterPro" id="IPR036291">
    <property type="entry name" value="NAD(P)-bd_dom_sf"/>
</dbReference>
<evidence type="ECO:0000313" key="4">
    <source>
        <dbReference type="EMBL" id="TDF95755.1"/>
    </source>
</evidence>
<gene>
    <name evidence="4" type="ORF">E1757_18610</name>
</gene>
<dbReference type="AlphaFoldDB" id="A0A4R5KLJ0"/>
<dbReference type="PANTHER" id="PTHR43818">
    <property type="entry name" value="BCDNA.GH03377"/>
    <property type="match status" value="1"/>
</dbReference>
<dbReference type="SUPFAM" id="SSF55347">
    <property type="entry name" value="Glyceraldehyde-3-phosphate dehydrogenase-like, C-terminal domain"/>
    <property type="match status" value="1"/>
</dbReference>
<dbReference type="Gene3D" id="3.40.50.720">
    <property type="entry name" value="NAD(P)-binding Rossmann-like Domain"/>
    <property type="match status" value="1"/>
</dbReference>
<dbReference type="GO" id="GO:0000166">
    <property type="term" value="F:nucleotide binding"/>
    <property type="evidence" value="ECO:0007669"/>
    <property type="project" value="InterPro"/>
</dbReference>